<dbReference type="OrthoDB" id="1919827at2759"/>
<organism evidence="2 3">
    <name type="scientific">Corchorus olitorius</name>
    <dbReference type="NCBI Taxonomy" id="93759"/>
    <lineage>
        <taxon>Eukaryota</taxon>
        <taxon>Viridiplantae</taxon>
        <taxon>Streptophyta</taxon>
        <taxon>Embryophyta</taxon>
        <taxon>Tracheophyta</taxon>
        <taxon>Spermatophyta</taxon>
        <taxon>Magnoliopsida</taxon>
        <taxon>eudicotyledons</taxon>
        <taxon>Gunneridae</taxon>
        <taxon>Pentapetalae</taxon>
        <taxon>rosids</taxon>
        <taxon>malvids</taxon>
        <taxon>Malvales</taxon>
        <taxon>Malvaceae</taxon>
        <taxon>Grewioideae</taxon>
        <taxon>Apeibeae</taxon>
        <taxon>Corchorus</taxon>
    </lineage>
</organism>
<evidence type="ECO:0000256" key="1">
    <source>
        <dbReference type="SAM" id="MobiDB-lite"/>
    </source>
</evidence>
<protein>
    <submittedName>
        <fullName evidence="2">Uncharacterized protein</fullName>
    </submittedName>
</protein>
<gene>
    <name evidence="2" type="ORF">COLO4_21819</name>
</gene>
<feature type="region of interest" description="Disordered" evidence="1">
    <location>
        <begin position="123"/>
        <end position="180"/>
    </location>
</feature>
<name>A0A1R3IQM9_9ROSI</name>
<dbReference type="PANTHER" id="PTHR36323">
    <property type="entry name" value="MYOTUBULARIN-LIKE PROTEIN"/>
    <property type="match status" value="1"/>
</dbReference>
<accession>A0A1R3IQM9</accession>
<feature type="compositionally biased region" description="Low complexity" evidence="1">
    <location>
        <begin position="140"/>
        <end position="152"/>
    </location>
</feature>
<evidence type="ECO:0000313" key="3">
    <source>
        <dbReference type="Proteomes" id="UP000187203"/>
    </source>
</evidence>
<dbReference type="EMBL" id="AWUE01017791">
    <property type="protein sequence ID" value="OMO84877.1"/>
    <property type="molecule type" value="Genomic_DNA"/>
</dbReference>
<proteinExistence type="predicted"/>
<dbReference type="Proteomes" id="UP000187203">
    <property type="component" value="Unassembled WGS sequence"/>
</dbReference>
<sequence length="206" mass="22581">MYKATFLPMLCSKPSIKDVTLPKWKDRSASFSDDPLSPKISCMGQVKRNNRIVGFPSAASHKLALTTKNNNGCSNHTSIKYSKLKKLFSGKNLIGSPAAATATAPSTTTANTTISYRRKEAVLVNGKTNRASKNSDNGKENNSTSNSINIETMDPPLPVIKRVPKQGSEKGDHGDTLWQRRSRGVSLKSLQLQQIQLERHQEPTTV</sequence>
<comment type="caution">
    <text evidence="2">The sequence shown here is derived from an EMBL/GenBank/DDBJ whole genome shotgun (WGS) entry which is preliminary data.</text>
</comment>
<dbReference type="AlphaFoldDB" id="A0A1R3IQM9"/>
<evidence type="ECO:0000313" key="2">
    <source>
        <dbReference type="EMBL" id="OMO84877.1"/>
    </source>
</evidence>
<feature type="compositionally biased region" description="Polar residues" evidence="1">
    <location>
        <begin position="126"/>
        <end position="135"/>
    </location>
</feature>
<dbReference type="PANTHER" id="PTHR36323:SF1">
    <property type="entry name" value="MYOTUBULARIN-LIKE PROTEIN"/>
    <property type="match status" value="1"/>
</dbReference>
<reference evidence="3" key="1">
    <citation type="submission" date="2013-09" db="EMBL/GenBank/DDBJ databases">
        <title>Corchorus olitorius genome sequencing.</title>
        <authorList>
            <person name="Alam M."/>
            <person name="Haque M.S."/>
            <person name="Islam M.S."/>
            <person name="Emdad E.M."/>
            <person name="Islam M.M."/>
            <person name="Ahmed B."/>
            <person name="Halim A."/>
            <person name="Hossen Q.M.M."/>
            <person name="Hossain M.Z."/>
            <person name="Ahmed R."/>
            <person name="Khan M.M."/>
            <person name="Islam R."/>
            <person name="Rashid M.M."/>
            <person name="Khan S.A."/>
            <person name="Rahman M.S."/>
            <person name="Alam M."/>
            <person name="Yahiya A.S."/>
            <person name="Khan M.S."/>
            <person name="Azam M.S."/>
            <person name="Haque T."/>
            <person name="Lashkar M.Z.H."/>
            <person name="Akhand A.I."/>
            <person name="Morshed G."/>
            <person name="Roy S."/>
            <person name="Uddin K.S."/>
            <person name="Rabeya T."/>
            <person name="Hossain A.S."/>
            <person name="Chowdhury A."/>
            <person name="Snigdha A.R."/>
            <person name="Mortoza M.S."/>
            <person name="Matin S.A."/>
            <person name="Hoque S.M.E."/>
            <person name="Islam M.K."/>
            <person name="Roy D.K."/>
            <person name="Haider R."/>
            <person name="Moosa M.M."/>
            <person name="Elias S.M."/>
            <person name="Hasan A.M."/>
            <person name="Jahan S."/>
            <person name="Shafiuddin M."/>
            <person name="Mahmood N."/>
            <person name="Shommy N.S."/>
        </authorList>
    </citation>
    <scope>NUCLEOTIDE SEQUENCE [LARGE SCALE GENOMIC DNA]</scope>
    <source>
        <strain evidence="3">cv. O-4</strain>
    </source>
</reference>
<keyword evidence="3" id="KW-1185">Reference proteome</keyword>